<keyword evidence="3" id="KW-1185">Reference proteome</keyword>
<name>A0A5C6MJT9_9TELE</name>
<accession>A0A5C6MJT9</accession>
<gene>
    <name evidence="2" type="ORF">D4764_09G0004410</name>
</gene>
<sequence>MGRGGIVGEGECDNEKRRTTSVFARCSFYDPHLALSPSTMPYQCPNRSPDCNSLPNLNLHADEQISLLSSPSHPEDPPSHAMAKMSTS</sequence>
<proteinExistence type="predicted"/>
<evidence type="ECO:0000313" key="2">
    <source>
        <dbReference type="EMBL" id="TWW55392.1"/>
    </source>
</evidence>
<feature type="region of interest" description="Disordered" evidence="1">
    <location>
        <begin position="68"/>
        <end position="88"/>
    </location>
</feature>
<evidence type="ECO:0000313" key="3">
    <source>
        <dbReference type="Proteomes" id="UP000324091"/>
    </source>
</evidence>
<organism evidence="2 3">
    <name type="scientific">Takifugu flavidus</name>
    <name type="common">sansaifugu</name>
    <dbReference type="NCBI Taxonomy" id="433684"/>
    <lineage>
        <taxon>Eukaryota</taxon>
        <taxon>Metazoa</taxon>
        <taxon>Chordata</taxon>
        <taxon>Craniata</taxon>
        <taxon>Vertebrata</taxon>
        <taxon>Euteleostomi</taxon>
        <taxon>Actinopterygii</taxon>
        <taxon>Neopterygii</taxon>
        <taxon>Teleostei</taxon>
        <taxon>Neoteleostei</taxon>
        <taxon>Acanthomorphata</taxon>
        <taxon>Eupercaria</taxon>
        <taxon>Tetraodontiformes</taxon>
        <taxon>Tetradontoidea</taxon>
        <taxon>Tetraodontidae</taxon>
        <taxon>Takifugu</taxon>
    </lineage>
</organism>
<dbReference type="EMBL" id="RHFK02000022">
    <property type="protein sequence ID" value="TWW55392.1"/>
    <property type="molecule type" value="Genomic_DNA"/>
</dbReference>
<evidence type="ECO:0000256" key="1">
    <source>
        <dbReference type="SAM" id="MobiDB-lite"/>
    </source>
</evidence>
<protein>
    <submittedName>
        <fullName evidence="2">Uncharacterized protein</fullName>
    </submittedName>
</protein>
<feature type="non-terminal residue" evidence="2">
    <location>
        <position position="88"/>
    </location>
</feature>
<reference evidence="2 3" key="1">
    <citation type="submission" date="2019-04" db="EMBL/GenBank/DDBJ databases">
        <title>Chromosome genome assembly for Takifugu flavidus.</title>
        <authorList>
            <person name="Xiao S."/>
        </authorList>
    </citation>
    <scope>NUCLEOTIDE SEQUENCE [LARGE SCALE GENOMIC DNA]</scope>
    <source>
        <strain evidence="2">HTHZ2018</strain>
        <tissue evidence="2">Muscle</tissue>
    </source>
</reference>
<comment type="caution">
    <text evidence="2">The sequence shown here is derived from an EMBL/GenBank/DDBJ whole genome shotgun (WGS) entry which is preliminary data.</text>
</comment>
<dbReference type="AlphaFoldDB" id="A0A5C6MJT9"/>
<dbReference type="Proteomes" id="UP000324091">
    <property type="component" value="Chromosome 9"/>
</dbReference>